<sequence>MTYLKQFIVAGTLIVVGDQAHAALRFCNETEHVQSVAIGYSGDRDWMSEGWWNIDPGECSTVVGGNLTKRYYYYRAEVNAGDFAGGTFNFCTTPEEFEIIGDTNCEQRGYDTEGFREIDTGETATDFTFTLTGDGTAPRSEDGPATDTPELGLSICNSTSEVQSVSIGYETDSGFLSEGWWNVEPDDCALVLAGELQQRYYYYRAEVNGGPFDGEGYMFCTTPEVYEIEGDTNCEARGYDSESFTEIDTGPTAVGHVEYITANGEAPPQTTPDAGPVGDAGLEICNDTADVQSVTIGYEGAEDWTSEGWWNIDPGACMVPALDGVNRRYIYYRAEIDGGDFYGESYFFCTTPEAFVIVGDTECEARGYDREDFAEVDTGGTTGTFTLTLVSPNEVDGGPVGDDRVGFPDEPKVPGDPTDTDADTDVAPDEDTAETDTPEQPSFDFGVPGEDDEAVATDTDTDTAPDFDFDTPDTPETDTPDTPEADTPDPDTSVPEDDAEPTPTRRGGTRGG</sequence>
<keyword evidence="4" id="KW-1185">Reference proteome</keyword>
<reference evidence="4" key="1">
    <citation type="journal article" date="2019" name="Int. J. Syst. Evol. Microbiol.">
        <title>The Global Catalogue of Microorganisms (GCM) 10K type strain sequencing project: providing services to taxonomists for standard genome sequencing and annotation.</title>
        <authorList>
            <consortium name="The Broad Institute Genomics Platform"/>
            <consortium name="The Broad Institute Genome Sequencing Center for Infectious Disease"/>
            <person name="Wu L."/>
            <person name="Ma J."/>
        </authorList>
    </citation>
    <scope>NUCLEOTIDE SEQUENCE [LARGE SCALE GENOMIC DNA]</scope>
    <source>
        <strain evidence="4">KCTC 52366</strain>
    </source>
</reference>
<feature type="region of interest" description="Disordered" evidence="1">
    <location>
        <begin position="377"/>
        <end position="512"/>
    </location>
</feature>
<proteinExistence type="predicted"/>
<evidence type="ECO:0000256" key="1">
    <source>
        <dbReference type="SAM" id="MobiDB-lite"/>
    </source>
</evidence>
<protein>
    <submittedName>
        <fullName evidence="3">DUF1036 domain-containing protein</fullName>
    </submittedName>
</protein>
<dbReference type="RefSeq" id="WP_275632865.1">
    <property type="nucleotide sequence ID" value="NZ_JARGYD010000004.1"/>
</dbReference>
<dbReference type="Proteomes" id="UP001595632">
    <property type="component" value="Unassembled WGS sequence"/>
</dbReference>
<evidence type="ECO:0000313" key="4">
    <source>
        <dbReference type="Proteomes" id="UP001595632"/>
    </source>
</evidence>
<dbReference type="InterPro" id="IPR000595">
    <property type="entry name" value="cNMP-bd_dom"/>
</dbReference>
<feature type="compositionally biased region" description="Acidic residues" evidence="1">
    <location>
        <begin position="449"/>
        <end position="500"/>
    </location>
</feature>
<evidence type="ECO:0000313" key="3">
    <source>
        <dbReference type="EMBL" id="MFC3142883.1"/>
    </source>
</evidence>
<gene>
    <name evidence="3" type="ORF">ACFOGP_09195</name>
</gene>
<comment type="caution">
    <text evidence="3">The sequence shown here is derived from an EMBL/GenBank/DDBJ whole genome shotgun (WGS) entry which is preliminary data.</text>
</comment>
<organism evidence="3 4">
    <name type="scientific">Psychromarinibacter halotolerans</name>
    <dbReference type="NCBI Taxonomy" id="1775175"/>
    <lineage>
        <taxon>Bacteria</taxon>
        <taxon>Pseudomonadati</taxon>
        <taxon>Pseudomonadota</taxon>
        <taxon>Alphaproteobacteria</taxon>
        <taxon>Rhodobacterales</taxon>
        <taxon>Paracoccaceae</taxon>
        <taxon>Psychromarinibacter</taxon>
    </lineage>
</organism>
<accession>A0ABV7GRI5</accession>
<feature type="compositionally biased region" description="Acidic residues" evidence="1">
    <location>
        <begin position="418"/>
        <end position="437"/>
    </location>
</feature>
<dbReference type="EMBL" id="JBHRTB010000010">
    <property type="protein sequence ID" value="MFC3142883.1"/>
    <property type="molecule type" value="Genomic_DNA"/>
</dbReference>
<dbReference type="PROSITE" id="PS50042">
    <property type="entry name" value="CNMP_BINDING_3"/>
    <property type="match status" value="1"/>
</dbReference>
<feature type="domain" description="Cyclic nucleotide-binding" evidence="2">
    <location>
        <begin position="334"/>
        <end position="376"/>
    </location>
</feature>
<name>A0ABV7GRI5_9RHOB</name>
<evidence type="ECO:0000259" key="2">
    <source>
        <dbReference type="PROSITE" id="PS50042"/>
    </source>
</evidence>
<feature type="compositionally biased region" description="Basic and acidic residues" evidence="1">
    <location>
        <begin position="401"/>
        <end position="413"/>
    </location>
</feature>
<dbReference type="Pfam" id="PF06282">
    <property type="entry name" value="DUF1036"/>
    <property type="match status" value="3"/>
</dbReference>
<dbReference type="InterPro" id="IPR009380">
    <property type="entry name" value="DUF1036"/>
</dbReference>